<dbReference type="GO" id="GO:0004674">
    <property type="term" value="F:protein serine/threonine kinase activity"/>
    <property type="evidence" value="ECO:0007669"/>
    <property type="project" value="TreeGrafter"/>
</dbReference>
<dbReference type="SUPFAM" id="SSF56112">
    <property type="entry name" value="Protein kinase-like (PK-like)"/>
    <property type="match status" value="1"/>
</dbReference>
<dbReference type="GO" id="GO:0005524">
    <property type="term" value="F:ATP binding"/>
    <property type="evidence" value="ECO:0007669"/>
    <property type="project" value="InterPro"/>
</dbReference>
<proteinExistence type="predicted"/>
<keyword evidence="4" id="KW-1185">Reference proteome</keyword>
<keyword evidence="3" id="KW-0808">Transferase</keyword>
<dbReference type="VEuPathDB" id="FungiDB:CH63R_08766"/>
<dbReference type="InterPro" id="IPR011009">
    <property type="entry name" value="Kinase-like_dom_sf"/>
</dbReference>
<dbReference type="Gene3D" id="1.10.510.10">
    <property type="entry name" value="Transferase(Phosphotransferase) domain 1"/>
    <property type="match status" value="1"/>
</dbReference>
<name>A0A1B7Y5M0_COLHI</name>
<dbReference type="EMBL" id="LTAN01000006">
    <property type="protein sequence ID" value="OBR07245.1"/>
    <property type="molecule type" value="Genomic_DNA"/>
</dbReference>
<feature type="compositionally biased region" description="Pro residues" evidence="1">
    <location>
        <begin position="438"/>
        <end position="448"/>
    </location>
</feature>
<reference evidence="4" key="1">
    <citation type="journal article" date="2017" name="BMC Genomics">
        <title>Gapless genome assembly of Colletotrichum higginsianum reveals chromosome structure and association of transposable elements with secondary metabolite gene clusters.</title>
        <authorList>
            <person name="Dallery J.-F."/>
            <person name="Lapalu N."/>
            <person name="Zampounis A."/>
            <person name="Pigne S."/>
            <person name="Luyten I."/>
            <person name="Amselem J."/>
            <person name="Wittenberg A.H.J."/>
            <person name="Zhou S."/>
            <person name="de Queiroz M.V."/>
            <person name="Robin G.P."/>
            <person name="Auger A."/>
            <person name="Hainaut M."/>
            <person name="Henrissat B."/>
            <person name="Kim K.-T."/>
            <person name="Lee Y.-H."/>
            <person name="Lespinet O."/>
            <person name="Schwartz D.C."/>
            <person name="Thon M.R."/>
            <person name="O'Connell R.J."/>
        </authorList>
    </citation>
    <scope>NUCLEOTIDE SEQUENCE [LARGE SCALE GENOMIC DNA]</scope>
    <source>
        <strain evidence="4">IMI 349063</strain>
    </source>
</reference>
<gene>
    <name evidence="3" type="ORF">CH63R_08766</name>
</gene>
<dbReference type="PANTHER" id="PTHR24359:SF37">
    <property type="entry name" value="PROTEIN KINASE DOMAIN-CONTAINING PROTEIN"/>
    <property type="match status" value="1"/>
</dbReference>
<evidence type="ECO:0000313" key="4">
    <source>
        <dbReference type="Proteomes" id="UP000092177"/>
    </source>
</evidence>
<dbReference type="InterPro" id="IPR000719">
    <property type="entry name" value="Prot_kinase_dom"/>
</dbReference>
<dbReference type="AlphaFoldDB" id="A0A1B7Y5M0"/>
<dbReference type="Proteomes" id="UP000092177">
    <property type="component" value="Chromosome 6"/>
</dbReference>
<comment type="caution">
    <text evidence="3">The sequence shown here is derived from an EMBL/GenBank/DDBJ whole genome shotgun (WGS) entry which is preliminary data.</text>
</comment>
<dbReference type="PANTHER" id="PTHR24359">
    <property type="entry name" value="SERINE/THREONINE-PROTEIN KINASE SBK1"/>
    <property type="match status" value="1"/>
</dbReference>
<accession>A0A1B7Y5M0</accession>
<evidence type="ECO:0000256" key="1">
    <source>
        <dbReference type="SAM" id="MobiDB-lite"/>
    </source>
</evidence>
<dbReference type="SMART" id="SM00220">
    <property type="entry name" value="S_TKc"/>
    <property type="match status" value="1"/>
</dbReference>
<dbReference type="PROSITE" id="PS50011">
    <property type="entry name" value="PROTEIN_KINASE_DOM"/>
    <property type="match status" value="1"/>
</dbReference>
<evidence type="ECO:0000313" key="3">
    <source>
        <dbReference type="EMBL" id="OBR07245.1"/>
    </source>
</evidence>
<organism evidence="3 4">
    <name type="scientific">Colletotrichum higginsianum (strain IMI 349063)</name>
    <name type="common">Crucifer anthracnose fungus</name>
    <dbReference type="NCBI Taxonomy" id="759273"/>
    <lineage>
        <taxon>Eukaryota</taxon>
        <taxon>Fungi</taxon>
        <taxon>Dikarya</taxon>
        <taxon>Ascomycota</taxon>
        <taxon>Pezizomycotina</taxon>
        <taxon>Sordariomycetes</taxon>
        <taxon>Hypocreomycetidae</taxon>
        <taxon>Glomerellales</taxon>
        <taxon>Glomerellaceae</taxon>
        <taxon>Colletotrichum</taxon>
        <taxon>Colletotrichum destructivum species complex</taxon>
    </lineage>
</organism>
<dbReference type="RefSeq" id="XP_018155763.1">
    <property type="nucleotide sequence ID" value="XM_018303740.1"/>
</dbReference>
<dbReference type="GeneID" id="28867847"/>
<dbReference type="CDD" id="cd00180">
    <property type="entry name" value="PKc"/>
    <property type="match status" value="1"/>
</dbReference>
<sequence>MKVPPIEDADDDQVHEGRNTLISDLEEDIEIIEDRGESLRAIQLQWESHAPEFKHSEHEELRAALLSARVKSYEGQNFIPTPTVEWLLTAESVRRELGTDGESHRSGFLRVFATLVLMNRPADIRRFMQSGISDDDVPLSESQLRPNIVSKVHFYRLDKNDILPFTTEELGGSAQETVGGYGVVHKAPDRSFAVKKIRNSDERYFAEELKALLRCSNGSRGHLVTPLAAFQRGETYNIVFKWADGGDLRQYWRANQSPRQLTPEFAHWVAQQCLGIATALGKIHTNTLAKSGTRKSSRSKIEYGRHGDIKPENLLWFHEPGSCGTLSIADFGLTTFRRSAGAQHRDKRHTPTYRAPECDLNRGVTTQAYDIWSLGCVFLEFTTWILTGSNGDATFSRARTTKGIGDLLDDSYFVIKRDEAAGSLRAEIKPSVSQVSGSPPPPPPPPTMHPMLTAIETIMLLVDVGQRIEALDCASALAEAALLIEPDSPNQLESWVSGSVARESPYEIQYEGTGVEHQLATPLPRESGIRNLRLELLDSTSHRISTFDGLRWWVERQFGHKFDWFSLPLLDRRPASAEARLVWNYGGHDVSIFLNGHQLQRYRSRIRTCDPGILPTTNALQTSSSTASMNSTSLKSHWDSVGRSLSKTLQYWQKNNAAKCHTAATHAPSSLTAGSRKESYFCIDKHWTSIRQTSMYTVPSIDSLEDDYQLFLALRESLTAARGSWLHRLSSWRTCTGVRLSKFTFLFDNCDLVKAFEQEFNGNYREICKGYDYCCLPDLDPQEHMELMAETILQGLQEPERGRFGRAVLDGIPKLQSPPRNSQGTVQLRMGLPHNPGVLPDEDLIVGRRDPVSWGRLRFGLAFVGECLGPAECLCAYIFTGGSVYYHASSCLDVYNLKGLWKIILFGKKGTA</sequence>
<dbReference type="Pfam" id="PF00069">
    <property type="entry name" value="Pkinase"/>
    <property type="match status" value="1"/>
</dbReference>
<keyword evidence="3" id="KW-0418">Kinase</keyword>
<feature type="domain" description="Protein kinase" evidence="2">
    <location>
        <begin position="170"/>
        <end position="482"/>
    </location>
</feature>
<protein>
    <submittedName>
        <fullName evidence="3">Protein kinase</fullName>
    </submittedName>
</protein>
<dbReference type="KEGG" id="chig:CH63R_08766"/>
<evidence type="ECO:0000259" key="2">
    <source>
        <dbReference type="PROSITE" id="PS50011"/>
    </source>
</evidence>
<feature type="region of interest" description="Disordered" evidence="1">
    <location>
        <begin position="427"/>
        <end position="448"/>
    </location>
</feature>